<gene>
    <name evidence="2" type="ORF">SPI_09338</name>
</gene>
<feature type="chain" id="PRO_5007890056" evidence="1">
    <location>
        <begin position="20"/>
        <end position="502"/>
    </location>
</feature>
<feature type="signal peptide" evidence="1">
    <location>
        <begin position="1"/>
        <end position="19"/>
    </location>
</feature>
<dbReference type="STRING" id="1081102.A0A167LX93"/>
<sequence length="502" mass="54742">MQLLRALLCCASALGLAAASAPPPQYHTLPSLREQAAIQNAWTAERKTLIPGLLHKHGVDAWLMSQREYAEDTVFWSLKAAEQFSARRRTTVLYVAGNASGRVDLADLPSPPRVQVLVEPASARTATEYTWIENTPTLWPALRAVLAATVGGGVVDNNNQVVIDDTISSPRIAVNAAEDIAFAGGLHAGELAAVRRGLGSRWVAHLVNDVPLLAVELVATMVPSRLAWYRRLQATAWAAIAEAFSARVVVPGTTTTTDVEWWLRTRLQAQNMTTWFHPSVSVLQGGEPFPLADAEEEASSSSSYAPVIKYGDLLHVDFGLTALGLNTDTQHLAYVVPPEAVAAAGSSHDHNRLVPQGFRDGLARGNRLQDLTRHTMAQSLGRSGNAILRDIRAAMAHGNLPGKIYSHPIGDWGHSAGTLIGMTNLQDGVPVLGDLPLLPNMYYSIELSAEYFVPERNATFVFPLEEDVYWDADTRMWEWVHGQQEQFHLVLPAREDSGPQEL</sequence>
<comment type="caution">
    <text evidence="2">The sequence shown here is derived from an EMBL/GenBank/DDBJ whole genome shotgun (WGS) entry which is preliminary data.</text>
</comment>
<keyword evidence="3" id="KW-1185">Reference proteome</keyword>
<evidence type="ECO:0000313" key="2">
    <source>
        <dbReference type="EMBL" id="OAA53631.1"/>
    </source>
</evidence>
<dbReference type="AlphaFoldDB" id="A0A167LX93"/>
<reference evidence="2 3" key="1">
    <citation type="journal article" date="2016" name="Genome Biol. Evol.">
        <title>Divergent and convergent evolution of fungal pathogenicity.</title>
        <authorList>
            <person name="Shang Y."/>
            <person name="Xiao G."/>
            <person name="Zheng P."/>
            <person name="Cen K."/>
            <person name="Zhan S."/>
            <person name="Wang C."/>
        </authorList>
    </citation>
    <scope>NUCLEOTIDE SEQUENCE [LARGE SCALE GENOMIC DNA]</scope>
    <source>
        <strain evidence="2 3">RCEF 264</strain>
    </source>
</reference>
<organism evidence="2 3">
    <name type="scientific">Niveomyces insectorum RCEF 264</name>
    <dbReference type="NCBI Taxonomy" id="1081102"/>
    <lineage>
        <taxon>Eukaryota</taxon>
        <taxon>Fungi</taxon>
        <taxon>Dikarya</taxon>
        <taxon>Ascomycota</taxon>
        <taxon>Pezizomycotina</taxon>
        <taxon>Sordariomycetes</taxon>
        <taxon>Hypocreomycetidae</taxon>
        <taxon>Hypocreales</taxon>
        <taxon>Cordycipitaceae</taxon>
        <taxon>Niveomyces</taxon>
    </lineage>
</organism>
<keyword evidence="1" id="KW-0732">Signal</keyword>
<evidence type="ECO:0000256" key="1">
    <source>
        <dbReference type="SAM" id="SignalP"/>
    </source>
</evidence>
<dbReference type="SUPFAM" id="SSF55920">
    <property type="entry name" value="Creatinase/aminopeptidase"/>
    <property type="match status" value="1"/>
</dbReference>
<accession>A0A167LX93</accession>
<protein>
    <submittedName>
        <fullName evidence="2">Peptidase M24, structural domain protein</fullName>
    </submittedName>
</protein>
<dbReference type="EMBL" id="AZHD01000028">
    <property type="protein sequence ID" value="OAA53631.1"/>
    <property type="molecule type" value="Genomic_DNA"/>
</dbReference>
<dbReference type="Gene3D" id="3.90.230.10">
    <property type="entry name" value="Creatinase/methionine aminopeptidase superfamily"/>
    <property type="match status" value="1"/>
</dbReference>
<proteinExistence type="predicted"/>
<dbReference type="InterPro" id="IPR036005">
    <property type="entry name" value="Creatinase/aminopeptidase-like"/>
</dbReference>
<dbReference type="Proteomes" id="UP000076874">
    <property type="component" value="Unassembled WGS sequence"/>
</dbReference>
<evidence type="ECO:0000313" key="3">
    <source>
        <dbReference type="Proteomes" id="UP000076874"/>
    </source>
</evidence>
<dbReference type="OrthoDB" id="3632757at2759"/>
<name>A0A167LX93_9HYPO</name>